<dbReference type="GeneID" id="25320851"/>
<protein>
    <submittedName>
        <fullName evidence="2">Uncharacterized protein</fullName>
    </submittedName>
</protein>
<keyword evidence="3" id="KW-1185">Reference proteome</keyword>
<dbReference type="EMBL" id="LASV01000650">
    <property type="protein sequence ID" value="KKA17453.1"/>
    <property type="molecule type" value="Genomic_DNA"/>
</dbReference>
<feature type="region of interest" description="Disordered" evidence="1">
    <location>
        <begin position="1"/>
        <end position="53"/>
    </location>
</feature>
<proteinExistence type="predicted"/>
<dbReference type="AlphaFoldDB" id="A0A0F4YIM8"/>
<feature type="compositionally biased region" description="Basic and acidic residues" evidence="1">
    <location>
        <begin position="18"/>
        <end position="31"/>
    </location>
</feature>
<accession>A0A0F4YIM8</accession>
<gene>
    <name evidence="2" type="ORF">T310_8631</name>
</gene>
<comment type="caution">
    <text evidence="2">The sequence shown here is derived from an EMBL/GenBank/DDBJ whole genome shotgun (WGS) entry which is preliminary data.</text>
</comment>
<evidence type="ECO:0000256" key="1">
    <source>
        <dbReference type="SAM" id="MobiDB-lite"/>
    </source>
</evidence>
<feature type="non-terminal residue" evidence="2">
    <location>
        <position position="108"/>
    </location>
</feature>
<dbReference type="RefSeq" id="XP_013324065.1">
    <property type="nucleotide sequence ID" value="XM_013468611.1"/>
</dbReference>
<name>A0A0F4YIM8_RASE3</name>
<dbReference type="Proteomes" id="UP000053958">
    <property type="component" value="Unassembled WGS sequence"/>
</dbReference>
<evidence type="ECO:0000313" key="2">
    <source>
        <dbReference type="EMBL" id="KKA17453.1"/>
    </source>
</evidence>
<sequence length="108" mass="11998">GSLRAQPRQGEKAHHHSHLDTLRSPSIDRRKATTSSDPTPRGPSLARQSRQDGEFFTMLSSMTHGFCVPVAPSFSCNGPVKPSMYNTYASCRPVLVSKRYATHRTSHF</sequence>
<reference evidence="2 3" key="1">
    <citation type="submission" date="2015-04" db="EMBL/GenBank/DDBJ databases">
        <authorList>
            <person name="Heijne W.H."/>
            <person name="Fedorova N.D."/>
            <person name="Nierman W.C."/>
            <person name="Vollebregt A.W."/>
            <person name="Zhao Z."/>
            <person name="Wu L."/>
            <person name="Kumar M."/>
            <person name="Stam H."/>
            <person name="van den Berg M.A."/>
            <person name="Pel H.J."/>
        </authorList>
    </citation>
    <scope>NUCLEOTIDE SEQUENCE [LARGE SCALE GENOMIC DNA]</scope>
    <source>
        <strain evidence="2 3">CBS 393.64</strain>
    </source>
</reference>
<evidence type="ECO:0000313" key="3">
    <source>
        <dbReference type="Proteomes" id="UP000053958"/>
    </source>
</evidence>
<feature type="non-terminal residue" evidence="2">
    <location>
        <position position="1"/>
    </location>
</feature>
<organism evidence="2 3">
    <name type="scientific">Rasamsonia emersonii (strain ATCC 16479 / CBS 393.64 / IMI 116815)</name>
    <dbReference type="NCBI Taxonomy" id="1408163"/>
    <lineage>
        <taxon>Eukaryota</taxon>
        <taxon>Fungi</taxon>
        <taxon>Dikarya</taxon>
        <taxon>Ascomycota</taxon>
        <taxon>Pezizomycotina</taxon>
        <taxon>Eurotiomycetes</taxon>
        <taxon>Eurotiomycetidae</taxon>
        <taxon>Eurotiales</taxon>
        <taxon>Trichocomaceae</taxon>
        <taxon>Rasamsonia</taxon>
    </lineage>
</organism>